<gene>
    <name evidence="1" type="ORF">ON753_09440</name>
</gene>
<dbReference type="Pfam" id="PF02924">
    <property type="entry name" value="HDPD"/>
    <property type="match status" value="1"/>
</dbReference>
<keyword evidence="2" id="KW-1185">Reference proteome</keyword>
<dbReference type="InterPro" id="IPR004195">
    <property type="entry name" value="Head_decoration_D"/>
</dbReference>
<evidence type="ECO:0000313" key="2">
    <source>
        <dbReference type="Proteomes" id="UP001300261"/>
    </source>
</evidence>
<comment type="caution">
    <text evidence="1">The sequence shown here is derived from an EMBL/GenBank/DDBJ whole genome shotgun (WGS) entry which is preliminary data.</text>
</comment>
<sequence length="233" mass="24134">MLATYKYTGKKRRSQLVKSESNPEFTRETFTLLAGSGAARAVTIGTLLAMTYGVSAVDVAQAADAGNTGDGVLTLSDPAYTNAVKPGDYTVVCTTGGADGVSKFRVEDPDGNHVGTATGGAAFAKQVRFTIAGGAADFVEGDKFVVSVAVELGDATNKVVEWDPNAADGTERIWGVSLVELEAQDGADAPGGLALRRGDVILYGAEIAWPAGITDAQKAAAIVDLENMRMLVR</sequence>
<dbReference type="Proteomes" id="UP001300261">
    <property type="component" value="Unassembled WGS sequence"/>
</dbReference>
<accession>A0ABT3R0J0</accession>
<proteinExistence type="predicted"/>
<evidence type="ECO:0000313" key="1">
    <source>
        <dbReference type="EMBL" id="MCX2722606.1"/>
    </source>
</evidence>
<name>A0ABT3R0J0_9HYPH</name>
<dbReference type="RefSeq" id="WP_265962274.1">
    <property type="nucleotide sequence ID" value="NZ_JAPEVI010000003.1"/>
</dbReference>
<protein>
    <submittedName>
        <fullName evidence="1">Head decoration protein</fullName>
    </submittedName>
</protein>
<dbReference type="EMBL" id="JAPEVI010000003">
    <property type="protein sequence ID" value="MCX2722606.1"/>
    <property type="molecule type" value="Genomic_DNA"/>
</dbReference>
<dbReference type="Gene3D" id="2.40.300.10">
    <property type="entry name" value="Head decoration protein D"/>
    <property type="match status" value="1"/>
</dbReference>
<reference evidence="1 2" key="1">
    <citation type="journal article" date="2016" name="Int. J. Syst. Evol. Microbiol.">
        <title>Labrenzia salina sp. nov., isolated from the rhizosphere of the halophyte Arthrocnemum macrostachyum.</title>
        <authorList>
            <person name="Camacho M."/>
            <person name="Redondo-Gomez S."/>
            <person name="Rodriguez-Llorente I."/>
            <person name="Rohde M."/>
            <person name="Sproer C."/>
            <person name="Schumann P."/>
            <person name="Klenk H.P."/>
            <person name="Montero-Calasanz M.D.C."/>
        </authorList>
    </citation>
    <scope>NUCLEOTIDE SEQUENCE [LARGE SCALE GENOMIC DNA]</scope>
    <source>
        <strain evidence="1 2">DSM 29163</strain>
    </source>
</reference>
<organism evidence="1 2">
    <name type="scientific">Roseibium salinum</name>
    <dbReference type="NCBI Taxonomy" id="1604349"/>
    <lineage>
        <taxon>Bacteria</taxon>
        <taxon>Pseudomonadati</taxon>
        <taxon>Pseudomonadota</taxon>
        <taxon>Alphaproteobacteria</taxon>
        <taxon>Hyphomicrobiales</taxon>
        <taxon>Stappiaceae</taxon>
        <taxon>Roseibium</taxon>
    </lineage>
</organism>